<organism evidence="1 2">
    <name type="scientific">Bombiscardovia coagulans</name>
    <dbReference type="NCBI Taxonomy" id="686666"/>
    <lineage>
        <taxon>Bacteria</taxon>
        <taxon>Bacillati</taxon>
        <taxon>Actinomycetota</taxon>
        <taxon>Actinomycetes</taxon>
        <taxon>Bifidobacteriales</taxon>
        <taxon>Bifidobacteriaceae</taxon>
        <taxon>Bombiscardovia</taxon>
    </lineage>
</organism>
<dbReference type="GO" id="GO:0006629">
    <property type="term" value="P:lipid metabolic process"/>
    <property type="evidence" value="ECO:0007669"/>
    <property type="project" value="InterPro"/>
</dbReference>
<dbReference type="Proteomes" id="UP000216004">
    <property type="component" value="Unassembled WGS sequence"/>
</dbReference>
<accession>A0A261EUU5</accession>
<protein>
    <submittedName>
        <fullName evidence="1">Protein with lipase (Class 3) domain</fullName>
    </submittedName>
</protein>
<evidence type="ECO:0000313" key="2">
    <source>
        <dbReference type="Proteomes" id="UP000216004"/>
    </source>
</evidence>
<reference evidence="1 2" key="1">
    <citation type="journal article" date="2017" name="BMC Genomics">
        <title>Comparative genomic and phylogenomic analyses of the Bifidobacteriaceae family.</title>
        <authorList>
            <person name="Lugli G.A."/>
            <person name="Milani C."/>
            <person name="Turroni F."/>
            <person name="Duranti S."/>
            <person name="Mancabelli L."/>
            <person name="Mangifesta M."/>
            <person name="Ferrario C."/>
            <person name="Modesto M."/>
            <person name="Mattarelli P."/>
            <person name="Jiri K."/>
            <person name="van Sinderen D."/>
            <person name="Ventura M."/>
        </authorList>
    </citation>
    <scope>NUCLEOTIDE SEQUENCE [LARGE SCALE GENOMIC DNA]</scope>
    <source>
        <strain evidence="1 2">DSM 22924</strain>
    </source>
</reference>
<dbReference type="Pfam" id="PF26363">
    <property type="entry name" value="Phospholipase-like"/>
    <property type="match status" value="1"/>
</dbReference>
<proteinExistence type="predicted"/>
<dbReference type="EMBL" id="MWWS01000003">
    <property type="protein sequence ID" value="OZG50607.1"/>
    <property type="molecule type" value="Genomic_DNA"/>
</dbReference>
<dbReference type="AlphaFoldDB" id="A0A261EUU5"/>
<dbReference type="RefSeq" id="WP_094722265.1">
    <property type="nucleotide sequence ID" value="NZ_MWWS01000003.1"/>
</dbReference>
<dbReference type="SUPFAM" id="SSF53474">
    <property type="entry name" value="alpha/beta-Hydrolases"/>
    <property type="match status" value="2"/>
</dbReference>
<gene>
    <name evidence="1" type="ORF">BOCO_0207</name>
</gene>
<dbReference type="OrthoDB" id="6450827at2"/>
<name>A0A261EUU5_9BIFI</name>
<comment type="caution">
    <text evidence="1">The sequence shown here is derived from an EMBL/GenBank/DDBJ whole genome shotgun (WGS) entry which is preliminary data.</text>
</comment>
<evidence type="ECO:0000313" key="1">
    <source>
        <dbReference type="EMBL" id="OZG50607.1"/>
    </source>
</evidence>
<dbReference type="InterPro" id="IPR029058">
    <property type="entry name" value="AB_hydrolase_fold"/>
</dbReference>
<dbReference type="Gene3D" id="3.40.50.1820">
    <property type="entry name" value="alpha/beta hydrolase"/>
    <property type="match status" value="1"/>
</dbReference>
<keyword evidence="2" id="KW-1185">Reference proteome</keyword>
<sequence length="286" mass="32154">MAFTLQQLNLLCQYSYGVNRADVLTTPGKHDFNVPQAGSFWIAESQYDHDSGFEGMIATPIHSDGQLDYAHIVVVFAGFNFKDDAYHDTCSIFNILYPSRRQPVRQVIQAERLVQLASNLSRDHGYDTSTILLTGHSLGGCLALICALRNNATAKTFCALDPWPLLTATEATNIRSAIESEQLVDYRLSKDLLTNPVNRLLSGETNRSAKVIWCGQGNKPPYHWLGDFTFDASGHLLTQKHDPTPPRKSHWYPIDWQRLHSKLLVISKRMRAPFARIKALISIASR</sequence>